<reference evidence="5" key="1">
    <citation type="submission" date="2022-11" db="UniProtKB">
        <authorList>
            <consortium name="WormBaseParasite"/>
        </authorList>
    </citation>
    <scope>IDENTIFICATION</scope>
</reference>
<keyword evidence="2" id="KW-0802">TPR repeat</keyword>
<dbReference type="Proteomes" id="UP000887578">
    <property type="component" value="Unplaced"/>
</dbReference>
<keyword evidence="1" id="KW-0677">Repeat</keyword>
<dbReference type="InterPro" id="IPR044244">
    <property type="entry name" value="TTC27/Emw1"/>
</dbReference>
<dbReference type="SUPFAM" id="SSF48452">
    <property type="entry name" value="TPR-like"/>
    <property type="match status" value="1"/>
</dbReference>
<dbReference type="InterPro" id="IPR011990">
    <property type="entry name" value="TPR-like_helical_dom_sf"/>
</dbReference>
<evidence type="ECO:0000256" key="3">
    <source>
        <dbReference type="ARBA" id="ARBA00024020"/>
    </source>
</evidence>
<proteinExistence type="inferred from homology"/>
<evidence type="ECO:0000256" key="2">
    <source>
        <dbReference type="ARBA" id="ARBA00022803"/>
    </source>
</evidence>
<comment type="similarity">
    <text evidence="3">Belongs to the TTC27 family.</text>
</comment>
<dbReference type="PANTHER" id="PTHR16193">
    <property type="entry name" value="TETRATRICOPEPTIDE REPEAT PROTEIN 27"/>
    <property type="match status" value="1"/>
</dbReference>
<keyword evidence="4" id="KW-1185">Reference proteome</keyword>
<organism evidence="4 5">
    <name type="scientific">Panagrolaimus davidi</name>
    <dbReference type="NCBI Taxonomy" id="227884"/>
    <lineage>
        <taxon>Eukaryota</taxon>
        <taxon>Metazoa</taxon>
        <taxon>Ecdysozoa</taxon>
        <taxon>Nematoda</taxon>
        <taxon>Chromadorea</taxon>
        <taxon>Rhabditida</taxon>
        <taxon>Tylenchina</taxon>
        <taxon>Panagrolaimomorpha</taxon>
        <taxon>Panagrolaimoidea</taxon>
        <taxon>Panagrolaimidae</taxon>
        <taxon>Panagrolaimus</taxon>
    </lineage>
</organism>
<evidence type="ECO:0000256" key="1">
    <source>
        <dbReference type="ARBA" id="ARBA00022737"/>
    </source>
</evidence>
<dbReference type="AlphaFoldDB" id="A0A914Q389"/>
<dbReference type="WBParaSite" id="PDA_v2.g25739.t1">
    <property type="protein sequence ID" value="PDA_v2.g25739.t1"/>
    <property type="gene ID" value="PDA_v2.g25739"/>
</dbReference>
<dbReference type="Gene3D" id="1.25.40.10">
    <property type="entry name" value="Tetratricopeptide repeat domain"/>
    <property type="match status" value="1"/>
</dbReference>
<protein>
    <submittedName>
        <fullName evidence="5">Tetratricopeptide repeat protein</fullName>
    </submittedName>
</protein>
<evidence type="ECO:0000313" key="4">
    <source>
        <dbReference type="Proteomes" id="UP000887578"/>
    </source>
</evidence>
<name>A0A914Q389_9BILA</name>
<accession>A0A914Q389</accession>
<dbReference type="PANTHER" id="PTHR16193:SF0">
    <property type="entry name" value="TETRATRICOPEPTIDE REPEAT PROTEIN 27"/>
    <property type="match status" value="1"/>
</dbReference>
<sequence length="112" mass="13110">MSAAFLHLKRPEQAQRTMKEALKFNRNHSEMWRNYAIMSINVADYIQAIYAIKEYMNISKKPDIEEIVQQLILSIIEVEKPANFEILRKEAISMMGQLSSKDAKIKKHMKVI</sequence>
<evidence type="ECO:0000313" key="5">
    <source>
        <dbReference type="WBParaSite" id="PDA_v2.g25739.t1"/>
    </source>
</evidence>